<dbReference type="PROSITE" id="PS00211">
    <property type="entry name" value="ABC_TRANSPORTER_1"/>
    <property type="match status" value="1"/>
</dbReference>
<evidence type="ECO:0000313" key="5">
    <source>
        <dbReference type="EMBL" id="EEF60534.1"/>
    </source>
</evidence>
<dbReference type="GO" id="GO:0005524">
    <property type="term" value="F:ATP binding"/>
    <property type="evidence" value="ECO:0007669"/>
    <property type="project" value="UniProtKB-KW"/>
</dbReference>
<keyword evidence="3" id="KW-0067">ATP-binding</keyword>
<dbReference type="OrthoDB" id="9772862at2"/>
<keyword evidence="1" id="KW-0813">Transport</keyword>
<evidence type="ECO:0000313" key="6">
    <source>
        <dbReference type="Proteomes" id="UP000003688"/>
    </source>
</evidence>
<protein>
    <submittedName>
        <fullName evidence="5">ABC transporter related-protein</fullName>
    </submittedName>
</protein>
<gene>
    <name evidence="5" type="ORF">Cflav_PD3504</name>
</gene>
<dbReference type="EMBL" id="ABOX02000016">
    <property type="protein sequence ID" value="EEF60534.1"/>
    <property type="molecule type" value="Genomic_DNA"/>
</dbReference>
<dbReference type="InterPro" id="IPR003439">
    <property type="entry name" value="ABC_transporter-like_ATP-bd"/>
</dbReference>
<proteinExistence type="predicted"/>
<dbReference type="InterPro" id="IPR003593">
    <property type="entry name" value="AAA+_ATPase"/>
</dbReference>
<sequence>MNNSANSAKHGVSVKVQGLHKSFNGQEILKGLDLEVRPGEIFVIMGPSGSGKSVLLKHVIGLEEPDAGEILINGEPILSPEVMEHHRLAMVFQSGALLNSLTVGENVGLYLSEHRLKPPREIARIVAEKLEVVGLKGQEDRLPSELSGGMKKRVAIARALVIEPELILYDEPTSELDPLSAVVIGEEIVNLNRQIHVTSIIVSHDRDLAFGVADRIAFISEGKILAVGTPDEVKRNSEPIIQKFLNADFKLR</sequence>
<keyword evidence="2" id="KW-0547">Nucleotide-binding</keyword>
<dbReference type="SUPFAM" id="SSF52540">
    <property type="entry name" value="P-loop containing nucleoside triphosphate hydrolases"/>
    <property type="match status" value="1"/>
</dbReference>
<organism evidence="5 6">
    <name type="scientific">Pedosphaera parvula (strain Ellin514)</name>
    <dbReference type="NCBI Taxonomy" id="320771"/>
    <lineage>
        <taxon>Bacteria</taxon>
        <taxon>Pseudomonadati</taxon>
        <taxon>Verrucomicrobiota</taxon>
        <taxon>Pedosphaerae</taxon>
        <taxon>Pedosphaerales</taxon>
        <taxon>Pedosphaeraceae</taxon>
        <taxon>Pedosphaera</taxon>
    </lineage>
</organism>
<reference evidence="5 6" key="1">
    <citation type="journal article" date="2011" name="J. Bacteriol.">
        <title>Genome sequence of 'Pedosphaera parvula' Ellin514, an aerobic Verrucomicrobial isolate from pasture soil.</title>
        <authorList>
            <person name="Kant R."/>
            <person name="van Passel M.W."/>
            <person name="Sangwan P."/>
            <person name="Palva A."/>
            <person name="Lucas S."/>
            <person name="Copeland A."/>
            <person name="Lapidus A."/>
            <person name="Glavina Del Rio T."/>
            <person name="Dalin E."/>
            <person name="Tice H."/>
            <person name="Bruce D."/>
            <person name="Goodwin L."/>
            <person name="Pitluck S."/>
            <person name="Chertkov O."/>
            <person name="Larimer F.W."/>
            <person name="Land M.L."/>
            <person name="Hauser L."/>
            <person name="Brettin T.S."/>
            <person name="Detter J.C."/>
            <person name="Han S."/>
            <person name="de Vos W.M."/>
            <person name="Janssen P.H."/>
            <person name="Smidt H."/>
        </authorList>
    </citation>
    <scope>NUCLEOTIDE SEQUENCE [LARGE SCALE GENOMIC DNA]</scope>
    <source>
        <strain evidence="5 6">Ellin514</strain>
    </source>
</reference>
<dbReference type="PANTHER" id="PTHR43023:SF6">
    <property type="entry name" value="INTERMEMBRANE PHOSPHOLIPID TRANSPORT SYSTEM ATP-BINDING PROTEIN MLAF"/>
    <property type="match status" value="1"/>
</dbReference>
<evidence type="ECO:0000256" key="1">
    <source>
        <dbReference type="ARBA" id="ARBA00022448"/>
    </source>
</evidence>
<evidence type="ECO:0000259" key="4">
    <source>
        <dbReference type="PROSITE" id="PS50893"/>
    </source>
</evidence>
<dbReference type="PANTHER" id="PTHR43023">
    <property type="entry name" value="PROTEIN TRIGALACTOSYLDIACYLGLYCEROL 3, CHLOROPLASTIC"/>
    <property type="match status" value="1"/>
</dbReference>
<dbReference type="PROSITE" id="PS50893">
    <property type="entry name" value="ABC_TRANSPORTER_2"/>
    <property type="match status" value="1"/>
</dbReference>
<accession>B9XI41</accession>
<dbReference type="Pfam" id="PF00005">
    <property type="entry name" value="ABC_tran"/>
    <property type="match status" value="1"/>
</dbReference>
<dbReference type="Gene3D" id="3.40.50.300">
    <property type="entry name" value="P-loop containing nucleotide triphosphate hydrolases"/>
    <property type="match status" value="1"/>
</dbReference>
<evidence type="ECO:0000256" key="2">
    <source>
        <dbReference type="ARBA" id="ARBA00022741"/>
    </source>
</evidence>
<keyword evidence="6" id="KW-1185">Reference proteome</keyword>
<dbReference type="STRING" id="320771.Cflav_PD3504"/>
<dbReference type="InterPro" id="IPR027417">
    <property type="entry name" value="P-loop_NTPase"/>
</dbReference>
<dbReference type="AlphaFoldDB" id="B9XI41"/>
<feature type="domain" description="ABC transporter" evidence="4">
    <location>
        <begin position="14"/>
        <end position="246"/>
    </location>
</feature>
<dbReference type="Proteomes" id="UP000003688">
    <property type="component" value="Unassembled WGS sequence"/>
</dbReference>
<comment type="caution">
    <text evidence="5">The sequence shown here is derived from an EMBL/GenBank/DDBJ whole genome shotgun (WGS) entry which is preliminary data.</text>
</comment>
<name>B9XI41_PEDPL</name>
<dbReference type="SMART" id="SM00382">
    <property type="entry name" value="AAA"/>
    <property type="match status" value="1"/>
</dbReference>
<evidence type="ECO:0000256" key="3">
    <source>
        <dbReference type="ARBA" id="ARBA00022840"/>
    </source>
</evidence>
<dbReference type="RefSeq" id="WP_007415485.1">
    <property type="nucleotide sequence ID" value="NZ_ABOX02000016.1"/>
</dbReference>
<dbReference type="InterPro" id="IPR017871">
    <property type="entry name" value="ABC_transporter-like_CS"/>
</dbReference>
<dbReference type="GO" id="GO:0016887">
    <property type="term" value="F:ATP hydrolysis activity"/>
    <property type="evidence" value="ECO:0007669"/>
    <property type="project" value="InterPro"/>
</dbReference>